<proteinExistence type="predicted"/>
<dbReference type="PROSITE" id="PS51915">
    <property type="entry name" value="ZAD"/>
    <property type="match status" value="1"/>
</dbReference>
<evidence type="ECO:0000259" key="11">
    <source>
        <dbReference type="PROSITE" id="PS51915"/>
    </source>
</evidence>
<dbReference type="AlphaFoldDB" id="A0A6I8TVG2"/>
<feature type="domain" description="C2H2-type" evidence="10">
    <location>
        <begin position="632"/>
        <end position="659"/>
    </location>
</feature>
<keyword evidence="4 7" id="KW-0863">Zinc-finger</keyword>
<reference evidence="12" key="2">
    <citation type="submission" date="2020-05" db="UniProtKB">
        <authorList>
            <consortium name="EnsemblMetazoa"/>
        </authorList>
    </citation>
    <scope>IDENTIFICATION</scope>
    <source>
        <strain evidence="12">LVP_AGWG</strain>
    </source>
</reference>
<dbReference type="PANTHER" id="PTHR24394">
    <property type="entry name" value="ZINC FINGER PROTEIN"/>
    <property type="match status" value="1"/>
</dbReference>
<dbReference type="GO" id="GO:0005634">
    <property type="term" value="C:nucleus"/>
    <property type="evidence" value="ECO:0007669"/>
    <property type="project" value="UniProtKB-SubCell"/>
</dbReference>
<feature type="binding site" evidence="8">
    <location>
        <position position="23"/>
    </location>
    <ligand>
        <name>Zn(2+)</name>
        <dbReference type="ChEBI" id="CHEBI:29105"/>
    </ligand>
</feature>
<evidence type="ECO:0000313" key="13">
    <source>
        <dbReference type="Proteomes" id="UP000008820"/>
    </source>
</evidence>
<dbReference type="EnsemblMetazoa" id="AAEL019645-RA">
    <property type="protein sequence ID" value="AAEL019645-PA"/>
    <property type="gene ID" value="AAEL019645"/>
</dbReference>
<dbReference type="Proteomes" id="UP000008820">
    <property type="component" value="Chromosome 2"/>
</dbReference>
<dbReference type="Gene3D" id="3.30.160.60">
    <property type="entry name" value="Classic Zinc Finger"/>
    <property type="match status" value="2"/>
</dbReference>
<feature type="compositionally biased region" description="Polar residues" evidence="9">
    <location>
        <begin position="319"/>
        <end position="332"/>
    </location>
</feature>
<feature type="domain" description="C2H2-type" evidence="10">
    <location>
        <begin position="365"/>
        <end position="392"/>
    </location>
</feature>
<evidence type="ECO:0000259" key="10">
    <source>
        <dbReference type="PROSITE" id="PS50157"/>
    </source>
</evidence>
<feature type="region of interest" description="Disordered" evidence="9">
    <location>
        <begin position="297"/>
        <end position="332"/>
    </location>
</feature>
<reference evidence="12 13" key="1">
    <citation type="submission" date="2017-06" db="EMBL/GenBank/DDBJ databases">
        <title>Aedes aegypti genome working group (AGWG) sequencing and assembly.</title>
        <authorList>
            <consortium name="Aedes aegypti Genome Working Group (AGWG)"/>
            <person name="Matthews B.J."/>
        </authorList>
    </citation>
    <scope>NUCLEOTIDE SEQUENCE [LARGE SCALE GENOMIC DNA]</scope>
    <source>
        <strain evidence="12 13">LVP_AGWG</strain>
    </source>
</reference>
<feature type="domain" description="C2H2-type" evidence="10">
    <location>
        <begin position="526"/>
        <end position="553"/>
    </location>
</feature>
<dbReference type="InterPro" id="IPR013087">
    <property type="entry name" value="Znf_C2H2_type"/>
</dbReference>
<dbReference type="Pfam" id="PF07776">
    <property type="entry name" value="zf-AD"/>
    <property type="match status" value="1"/>
</dbReference>
<keyword evidence="13" id="KW-1185">Reference proteome</keyword>
<dbReference type="SMART" id="SM00868">
    <property type="entry name" value="zf-AD"/>
    <property type="match status" value="1"/>
</dbReference>
<keyword evidence="2 8" id="KW-0479">Metal-binding</keyword>
<dbReference type="SUPFAM" id="SSF57667">
    <property type="entry name" value="beta-beta-alpha zinc fingers"/>
    <property type="match status" value="3"/>
</dbReference>
<feature type="domain" description="ZAD" evidence="11">
    <location>
        <begin position="18"/>
        <end position="91"/>
    </location>
</feature>
<dbReference type="InParanoid" id="A0A6I8TVG2"/>
<feature type="region of interest" description="Disordered" evidence="9">
    <location>
        <begin position="550"/>
        <end position="588"/>
    </location>
</feature>
<keyword evidence="6" id="KW-0539">Nucleus</keyword>
<keyword evidence="3" id="KW-0677">Repeat</keyword>
<evidence type="ECO:0000256" key="3">
    <source>
        <dbReference type="ARBA" id="ARBA00022737"/>
    </source>
</evidence>
<feature type="compositionally biased region" description="Polar residues" evidence="9">
    <location>
        <begin position="569"/>
        <end position="588"/>
    </location>
</feature>
<evidence type="ECO:0000256" key="5">
    <source>
        <dbReference type="ARBA" id="ARBA00022833"/>
    </source>
</evidence>
<dbReference type="GO" id="GO:0003677">
    <property type="term" value="F:DNA binding"/>
    <property type="evidence" value="ECO:0007669"/>
    <property type="project" value="UniProtKB-ARBA"/>
</dbReference>
<evidence type="ECO:0000256" key="7">
    <source>
        <dbReference type="PROSITE-ProRule" id="PRU00042"/>
    </source>
</evidence>
<sequence>MDSKNNSQQSKTAASIASVCRLCFMERDQLEMIFDNDDGYLCRWIEKLTSLKIIDVPNAPASLCSNCKSTLEAFDSFREMCINNDHVFKETFCGDNGKPVKFTVISIKLESDDDQETEVAPAANDEKSSIKNELLAQPEEEEEEENDVSTQYSMDVDKAEMHDEDTSTDNESEDNEHIMVANHNATTALKVTEDTLITEFQDSNLGVISVESTMEDEVAIIGDNAQDFSDVKTVLSDTHKYPCQLCNVPTSKLHILTHKEPTLFQCYICFREFQRYNYISKHVYKWHKDHDSASKIKNRIDIPKANEDLKTQDKDDDPNITSPTDNEVEQSSVSREVMYDDHQCKVCNRSESKKHAMTHKAEGLFECYICAKKFDRFDKCRNHLKWHVESSESSSHYCKICMKIESKLHVMSHKAVGSFICQICMKRFSQIGNLNLHMRWHSMNNKRLQISNNIRPKQQVKEKVEPPIKKPNHDPSAISEESFTMWNEEEHQRKLLTVYGGRYSCKTCKKYVSKLHILTHKAKELFTCYLCKKKFIKFDGVSRHFHNHVRKQKSELNAKKQKGAAACGDNQTEESVASGSKTESSEIGNTSSLTKFYDSDEEDIHLDREFECKICDKYVSQLHAVTHKPEGYQCPVCTSLFNRFDCFSRHVRNHKNKGKFVCDVCNAGFSCTYRLNRHKRQHAK</sequence>
<accession>A0A6I8TVG2</accession>
<feature type="compositionally biased region" description="Basic and acidic residues" evidence="9">
    <location>
        <begin position="297"/>
        <end position="313"/>
    </location>
</feature>
<dbReference type="PROSITE" id="PS00028">
    <property type="entry name" value="ZINC_FINGER_C2H2_1"/>
    <property type="match status" value="6"/>
</dbReference>
<feature type="domain" description="C2H2-type" evidence="10">
    <location>
        <begin position="419"/>
        <end position="446"/>
    </location>
</feature>
<feature type="binding site" evidence="8">
    <location>
        <position position="67"/>
    </location>
    <ligand>
        <name>Zn(2+)</name>
        <dbReference type="ChEBI" id="CHEBI:29105"/>
    </ligand>
</feature>
<feature type="domain" description="C2H2-type" evidence="10">
    <location>
        <begin position="264"/>
        <end position="292"/>
    </location>
</feature>
<evidence type="ECO:0000256" key="1">
    <source>
        <dbReference type="ARBA" id="ARBA00004123"/>
    </source>
</evidence>
<dbReference type="PANTHER" id="PTHR24394:SF29">
    <property type="entry name" value="MYONEURIN"/>
    <property type="match status" value="1"/>
</dbReference>
<dbReference type="EnsemblMetazoa" id="AAEL019645-RB">
    <property type="protein sequence ID" value="AAEL019645-PB"/>
    <property type="gene ID" value="AAEL019645"/>
</dbReference>
<evidence type="ECO:0000256" key="2">
    <source>
        <dbReference type="ARBA" id="ARBA00022723"/>
    </source>
</evidence>
<keyword evidence="5 8" id="KW-0862">Zinc</keyword>
<evidence type="ECO:0000256" key="8">
    <source>
        <dbReference type="PROSITE-ProRule" id="PRU01263"/>
    </source>
</evidence>
<gene>
    <name evidence="12" type="primary">110675681</name>
</gene>
<feature type="binding site" evidence="8">
    <location>
        <position position="20"/>
    </location>
    <ligand>
        <name>Zn(2+)</name>
        <dbReference type="ChEBI" id="CHEBI:29105"/>
    </ligand>
</feature>
<name>A0A6I8TVG2_AEDAE</name>
<dbReference type="GO" id="GO:0008270">
    <property type="term" value="F:zinc ion binding"/>
    <property type="evidence" value="ECO:0007669"/>
    <property type="project" value="UniProtKB-UniRule"/>
</dbReference>
<comment type="subcellular location">
    <subcellularLocation>
        <location evidence="1">Nucleus</location>
    </subcellularLocation>
</comment>
<dbReference type="FunFam" id="3.30.160.60:FF:000110">
    <property type="entry name" value="Zinc finger protein-like"/>
    <property type="match status" value="1"/>
</dbReference>
<organism evidence="12 13">
    <name type="scientific">Aedes aegypti</name>
    <name type="common">Yellowfever mosquito</name>
    <name type="synonym">Culex aegypti</name>
    <dbReference type="NCBI Taxonomy" id="7159"/>
    <lineage>
        <taxon>Eukaryota</taxon>
        <taxon>Metazoa</taxon>
        <taxon>Ecdysozoa</taxon>
        <taxon>Arthropoda</taxon>
        <taxon>Hexapoda</taxon>
        <taxon>Insecta</taxon>
        <taxon>Pterygota</taxon>
        <taxon>Neoptera</taxon>
        <taxon>Endopterygota</taxon>
        <taxon>Diptera</taxon>
        <taxon>Nematocera</taxon>
        <taxon>Culicoidea</taxon>
        <taxon>Culicidae</taxon>
        <taxon>Culicinae</taxon>
        <taxon>Aedini</taxon>
        <taxon>Aedes</taxon>
        <taxon>Stegomyia</taxon>
    </lineage>
</organism>
<evidence type="ECO:0000256" key="6">
    <source>
        <dbReference type="ARBA" id="ARBA00023242"/>
    </source>
</evidence>
<feature type="binding site" evidence="8">
    <location>
        <position position="64"/>
    </location>
    <ligand>
        <name>Zn(2+)</name>
        <dbReference type="ChEBI" id="CHEBI:29105"/>
    </ligand>
</feature>
<dbReference type="PROSITE" id="PS50157">
    <property type="entry name" value="ZINC_FINGER_C2H2_2"/>
    <property type="match status" value="6"/>
</dbReference>
<dbReference type="Gene3D" id="3.40.1800.20">
    <property type="match status" value="1"/>
</dbReference>
<protein>
    <submittedName>
        <fullName evidence="12">Uncharacterized protein</fullName>
    </submittedName>
</protein>
<evidence type="ECO:0000313" key="12">
    <source>
        <dbReference type="EnsemblMetazoa" id="AAEL019645-PA"/>
    </source>
</evidence>
<dbReference type="SMART" id="SM00355">
    <property type="entry name" value="ZnF_C2H2"/>
    <property type="match status" value="9"/>
</dbReference>
<dbReference type="InterPro" id="IPR012934">
    <property type="entry name" value="Znf_AD"/>
</dbReference>
<feature type="domain" description="C2H2-type" evidence="10">
    <location>
        <begin position="660"/>
        <end position="684"/>
    </location>
</feature>
<dbReference type="GO" id="GO:0000981">
    <property type="term" value="F:DNA-binding transcription factor activity, RNA polymerase II-specific"/>
    <property type="evidence" value="ECO:0007669"/>
    <property type="project" value="TreeGrafter"/>
</dbReference>
<dbReference type="OrthoDB" id="10536027at2759"/>
<evidence type="ECO:0000256" key="4">
    <source>
        <dbReference type="ARBA" id="ARBA00022771"/>
    </source>
</evidence>
<dbReference type="SUPFAM" id="SSF57716">
    <property type="entry name" value="Glucocorticoid receptor-like (DNA-binding domain)"/>
    <property type="match status" value="1"/>
</dbReference>
<evidence type="ECO:0000256" key="9">
    <source>
        <dbReference type="SAM" id="MobiDB-lite"/>
    </source>
</evidence>
<dbReference type="InterPro" id="IPR036236">
    <property type="entry name" value="Znf_C2H2_sf"/>
</dbReference>